<keyword evidence="1" id="KW-0812">Transmembrane</keyword>
<keyword evidence="1" id="KW-0472">Membrane</keyword>
<protein>
    <submittedName>
        <fullName evidence="2">Uncharacterized protein</fullName>
    </submittedName>
</protein>
<accession>A0A975BE99</accession>
<gene>
    <name evidence="2" type="ORF">dnl_59720</name>
</gene>
<sequence length="41" mass="4697">MKNYKQIIVLSTLICYGFQVFNIGVSALFYTSYASQILTEK</sequence>
<dbReference type="Proteomes" id="UP000663720">
    <property type="component" value="Chromosome"/>
</dbReference>
<dbReference type="KEGG" id="dli:dnl_59720"/>
<proteinExistence type="predicted"/>
<keyword evidence="3" id="KW-1185">Reference proteome</keyword>
<evidence type="ECO:0000313" key="3">
    <source>
        <dbReference type="Proteomes" id="UP000663720"/>
    </source>
</evidence>
<organism evidence="2 3">
    <name type="scientific">Desulfonema limicola</name>
    <dbReference type="NCBI Taxonomy" id="45656"/>
    <lineage>
        <taxon>Bacteria</taxon>
        <taxon>Pseudomonadati</taxon>
        <taxon>Thermodesulfobacteriota</taxon>
        <taxon>Desulfobacteria</taxon>
        <taxon>Desulfobacterales</taxon>
        <taxon>Desulfococcaceae</taxon>
        <taxon>Desulfonema</taxon>
    </lineage>
</organism>
<reference evidence="2" key="1">
    <citation type="journal article" date="2021" name="Microb. Physiol.">
        <title>Proteogenomic Insights into the Physiology of Marine, Sulfate-Reducing, Filamentous Desulfonema limicola and Desulfonema magnum.</title>
        <authorList>
            <person name="Schnaars V."/>
            <person name="Wohlbrand L."/>
            <person name="Scheve S."/>
            <person name="Hinrichs C."/>
            <person name="Reinhardt R."/>
            <person name="Rabus R."/>
        </authorList>
    </citation>
    <scope>NUCLEOTIDE SEQUENCE</scope>
    <source>
        <strain evidence="2">5ac10</strain>
    </source>
</reference>
<dbReference type="AlphaFoldDB" id="A0A975BE99"/>
<keyword evidence="1" id="KW-1133">Transmembrane helix</keyword>
<evidence type="ECO:0000256" key="1">
    <source>
        <dbReference type="SAM" id="Phobius"/>
    </source>
</evidence>
<name>A0A975BE99_9BACT</name>
<feature type="transmembrane region" description="Helical" evidence="1">
    <location>
        <begin position="7"/>
        <end position="30"/>
    </location>
</feature>
<dbReference type="EMBL" id="CP061799">
    <property type="protein sequence ID" value="QTA83559.1"/>
    <property type="molecule type" value="Genomic_DNA"/>
</dbReference>
<evidence type="ECO:0000313" key="2">
    <source>
        <dbReference type="EMBL" id="QTA83559.1"/>
    </source>
</evidence>